<proteinExistence type="inferred from homology"/>
<evidence type="ECO:0000313" key="13">
    <source>
        <dbReference type="EMBL" id="MBC5731321.1"/>
    </source>
</evidence>
<comment type="caution">
    <text evidence="13">The sequence shown here is derived from an EMBL/GenBank/DDBJ whole genome shotgun (WGS) entry which is preliminary data.</text>
</comment>
<dbReference type="PANTHER" id="PTHR30182">
    <property type="entry name" value="L-SERINE DEHYDRATASE"/>
    <property type="match status" value="1"/>
</dbReference>
<comment type="cofactor">
    <cofactor evidence="1 11">
        <name>[4Fe-4S] cluster</name>
        <dbReference type="ChEBI" id="CHEBI:49883"/>
    </cofactor>
</comment>
<keyword evidence="4 11" id="KW-0312">Gluconeogenesis</keyword>
<comment type="similarity">
    <text evidence="3 11">Belongs to the iron-sulfur dependent L-serine dehydratase family.</text>
</comment>
<evidence type="ECO:0000256" key="3">
    <source>
        <dbReference type="ARBA" id="ARBA00008636"/>
    </source>
</evidence>
<sequence>MFTSVDSMLLIAMKEEKPLWQVILEDDVADRSVKAWSSKAKMASLWKAMQAAEQDYDPERRSASGLVGGEGARLDGDGPGLCSPFLRDIIATALKMGECNACMRRIVAAPTAGSCGVLPAVLLPMKRRYDLPDDRFIEALYVAAGFGQVIASRASISGAEGGCQAEVGSASGMAAAAIVYLMGGSPEQMAHACAMALANTLGLACDPVAGLVEVPCVKRNVMGAVNALSCAEMALSGLVSQIPCDEVIDAMGAVGASLPSSLRETGEGGLAATPTGRRVAEFMRSRDRA</sequence>
<dbReference type="Proteomes" id="UP000660021">
    <property type="component" value="Unassembled WGS sequence"/>
</dbReference>
<evidence type="ECO:0000256" key="5">
    <source>
        <dbReference type="ARBA" id="ARBA00022485"/>
    </source>
</evidence>
<evidence type="ECO:0000256" key="1">
    <source>
        <dbReference type="ARBA" id="ARBA00001966"/>
    </source>
</evidence>
<evidence type="ECO:0000256" key="10">
    <source>
        <dbReference type="ARBA" id="ARBA00049406"/>
    </source>
</evidence>
<dbReference type="PANTHER" id="PTHR30182:SF1">
    <property type="entry name" value="L-SERINE DEHYDRATASE 1"/>
    <property type="match status" value="1"/>
</dbReference>
<dbReference type="InterPro" id="IPR004642">
    <property type="entry name" value="Ser_deHydtase_asu"/>
</dbReference>
<dbReference type="EMBL" id="JACOPR010000006">
    <property type="protein sequence ID" value="MBC5731321.1"/>
    <property type="molecule type" value="Genomic_DNA"/>
</dbReference>
<dbReference type="NCBIfam" id="TIGR00718">
    <property type="entry name" value="sda_alpha"/>
    <property type="match status" value="1"/>
</dbReference>
<accession>A0ABR7HV72</accession>
<evidence type="ECO:0000256" key="7">
    <source>
        <dbReference type="ARBA" id="ARBA00023004"/>
    </source>
</evidence>
<evidence type="ECO:0000256" key="2">
    <source>
        <dbReference type="ARBA" id="ARBA00004742"/>
    </source>
</evidence>
<comment type="pathway">
    <text evidence="2">Carbohydrate biosynthesis; gluconeogenesis.</text>
</comment>
<comment type="catalytic activity">
    <reaction evidence="10 11">
        <text>L-serine = pyruvate + NH4(+)</text>
        <dbReference type="Rhea" id="RHEA:19169"/>
        <dbReference type="ChEBI" id="CHEBI:15361"/>
        <dbReference type="ChEBI" id="CHEBI:28938"/>
        <dbReference type="ChEBI" id="CHEBI:33384"/>
        <dbReference type="EC" id="4.3.1.17"/>
    </reaction>
</comment>
<dbReference type="GO" id="GO:0003941">
    <property type="term" value="F:L-serine ammonia-lyase activity"/>
    <property type="evidence" value="ECO:0007669"/>
    <property type="project" value="UniProtKB-EC"/>
</dbReference>
<evidence type="ECO:0000256" key="6">
    <source>
        <dbReference type="ARBA" id="ARBA00022723"/>
    </source>
</evidence>
<evidence type="ECO:0000259" key="12">
    <source>
        <dbReference type="Pfam" id="PF03313"/>
    </source>
</evidence>
<gene>
    <name evidence="13" type="primary">sdaAA</name>
    <name evidence="13" type="ORF">H8S34_10815</name>
</gene>
<dbReference type="EC" id="4.3.1.17" evidence="11"/>
<evidence type="ECO:0000256" key="4">
    <source>
        <dbReference type="ARBA" id="ARBA00022432"/>
    </source>
</evidence>
<keyword evidence="6 11" id="KW-0479">Metal-binding</keyword>
<keyword evidence="14" id="KW-1185">Reference proteome</keyword>
<reference evidence="13 14" key="1">
    <citation type="submission" date="2020-08" db="EMBL/GenBank/DDBJ databases">
        <title>Genome public.</title>
        <authorList>
            <person name="Liu C."/>
            <person name="Sun Q."/>
        </authorList>
    </citation>
    <scope>NUCLEOTIDE SEQUENCE [LARGE SCALE GENOMIC DNA]</scope>
    <source>
        <strain evidence="13 14">New-38</strain>
    </source>
</reference>
<keyword evidence="5 11" id="KW-0004">4Fe-4S</keyword>
<organism evidence="13 14">
    <name type="scientific">Pseudoflavonifractor hominis</name>
    <dbReference type="NCBI Taxonomy" id="2763059"/>
    <lineage>
        <taxon>Bacteria</taxon>
        <taxon>Bacillati</taxon>
        <taxon>Bacillota</taxon>
        <taxon>Clostridia</taxon>
        <taxon>Eubacteriales</taxon>
        <taxon>Oscillospiraceae</taxon>
        <taxon>Pseudoflavonifractor</taxon>
    </lineage>
</organism>
<evidence type="ECO:0000313" key="14">
    <source>
        <dbReference type="Proteomes" id="UP000660021"/>
    </source>
</evidence>
<feature type="domain" description="Serine dehydratase-like alpha subunit" evidence="12">
    <location>
        <begin position="16"/>
        <end position="271"/>
    </location>
</feature>
<dbReference type="InterPro" id="IPR005130">
    <property type="entry name" value="Ser_deHydtase-like_asu"/>
</dbReference>
<keyword evidence="8 11" id="KW-0411">Iron-sulfur</keyword>
<dbReference type="InterPro" id="IPR051318">
    <property type="entry name" value="Fe-S_L-Ser"/>
</dbReference>
<dbReference type="RefSeq" id="WP_101691484.1">
    <property type="nucleotide sequence ID" value="NZ_JACOPR010000006.1"/>
</dbReference>
<name>A0ABR7HV72_9FIRM</name>
<evidence type="ECO:0000256" key="11">
    <source>
        <dbReference type="RuleBase" id="RU366059"/>
    </source>
</evidence>
<keyword evidence="9 11" id="KW-0456">Lyase</keyword>
<evidence type="ECO:0000256" key="8">
    <source>
        <dbReference type="ARBA" id="ARBA00023014"/>
    </source>
</evidence>
<dbReference type="Pfam" id="PF03313">
    <property type="entry name" value="SDH_alpha"/>
    <property type="match status" value="1"/>
</dbReference>
<evidence type="ECO:0000256" key="9">
    <source>
        <dbReference type="ARBA" id="ARBA00023239"/>
    </source>
</evidence>
<keyword evidence="7 11" id="KW-0408">Iron</keyword>
<protein>
    <recommendedName>
        <fullName evidence="11">L-serine dehydratase</fullName>
        <ecNumber evidence="11">4.3.1.17</ecNumber>
    </recommendedName>
</protein>